<organism evidence="1 2">
    <name type="scientific">Pseudofrankia asymbiotica</name>
    <dbReference type="NCBI Taxonomy" id="1834516"/>
    <lineage>
        <taxon>Bacteria</taxon>
        <taxon>Bacillati</taxon>
        <taxon>Actinomycetota</taxon>
        <taxon>Actinomycetes</taxon>
        <taxon>Frankiales</taxon>
        <taxon>Frankiaceae</taxon>
        <taxon>Pseudofrankia</taxon>
    </lineage>
</organism>
<reference evidence="2" key="1">
    <citation type="submission" date="2016-10" db="EMBL/GenBank/DDBJ databases">
        <title>Frankia sp. NRRL B-16386 Genome sequencing.</title>
        <authorList>
            <person name="Ghodhbane-Gtari F."/>
            <person name="Swanson E."/>
            <person name="Gueddou A."/>
            <person name="Hezbri K."/>
            <person name="Ktari K."/>
            <person name="Nouioui I."/>
            <person name="Morris K."/>
            <person name="Simpson S."/>
            <person name="Abebe-Akele F."/>
            <person name="Thomas K."/>
            <person name="Gtari M."/>
            <person name="Tisa L.S."/>
        </authorList>
    </citation>
    <scope>NUCLEOTIDE SEQUENCE [LARGE SCALE GENOMIC DNA]</scope>
    <source>
        <strain evidence="2">NRRL B-16386</strain>
    </source>
</reference>
<name>A0A1V2IC03_9ACTN</name>
<gene>
    <name evidence="1" type="ORF">BL253_13250</name>
</gene>
<sequence length="135" mass="15487">MPDDQLSVREFVAVTSKAYPLLTLEADQWHEFGYFFDPIENIYAYYSIDRKDQQDLVERFSSAEALLAARGTDERVASWVGSFRLWSEFGERIVYYPASRLLRRFPVVASTALTAEEGLASLEGHALSWLREQLA</sequence>
<keyword evidence="2" id="KW-1185">Reference proteome</keyword>
<protein>
    <submittedName>
        <fullName evidence="1">Uncharacterized protein</fullName>
    </submittedName>
</protein>
<dbReference type="RefSeq" id="WP_076817061.1">
    <property type="nucleotide sequence ID" value="NZ_MOMC01000025.1"/>
</dbReference>
<proteinExistence type="predicted"/>
<dbReference type="AlphaFoldDB" id="A0A1V2IC03"/>
<evidence type="ECO:0000313" key="1">
    <source>
        <dbReference type="EMBL" id="ONH30550.1"/>
    </source>
</evidence>
<accession>A0A1V2IC03</accession>
<dbReference type="STRING" id="1834516.BL253_13250"/>
<evidence type="ECO:0000313" key="2">
    <source>
        <dbReference type="Proteomes" id="UP000188929"/>
    </source>
</evidence>
<comment type="caution">
    <text evidence="1">The sequence shown here is derived from an EMBL/GenBank/DDBJ whole genome shotgun (WGS) entry which is preliminary data.</text>
</comment>
<dbReference type="Proteomes" id="UP000188929">
    <property type="component" value="Unassembled WGS sequence"/>
</dbReference>
<dbReference type="EMBL" id="MOMC01000025">
    <property type="protein sequence ID" value="ONH30550.1"/>
    <property type="molecule type" value="Genomic_DNA"/>
</dbReference>